<keyword evidence="3" id="KW-0963">Cytoplasm</keyword>
<dbReference type="CDD" id="cd13318">
    <property type="entry name" value="PH_IQSEC"/>
    <property type="match status" value="1"/>
</dbReference>
<protein>
    <recommendedName>
        <fullName evidence="7">SEC7 domain-containing protein</fullName>
    </recommendedName>
</protein>
<dbReference type="InterPro" id="IPR033742">
    <property type="entry name" value="IQSEC_PH"/>
</dbReference>
<evidence type="ECO:0000256" key="2">
    <source>
        <dbReference type="ARBA" id="ARBA00006248"/>
    </source>
</evidence>
<dbReference type="Gene3D" id="2.30.29.30">
    <property type="entry name" value="Pleckstrin-homology domain (PH domain)/Phosphotyrosine-binding domain (PTB)"/>
    <property type="match status" value="1"/>
</dbReference>
<dbReference type="GO" id="GO:0032012">
    <property type="term" value="P:regulation of ARF protein signal transduction"/>
    <property type="evidence" value="ECO:0007669"/>
    <property type="project" value="InterPro"/>
</dbReference>
<dbReference type="SMART" id="SM00233">
    <property type="entry name" value="PH"/>
    <property type="match status" value="1"/>
</dbReference>
<evidence type="ECO:0000256" key="5">
    <source>
        <dbReference type="ARBA" id="ARBA00023054"/>
    </source>
</evidence>
<dbReference type="OrthoDB" id="430364at2759"/>
<evidence type="ECO:0000313" key="8">
    <source>
        <dbReference type="EMBL" id="CAG5127875.1"/>
    </source>
</evidence>
<evidence type="ECO:0000313" key="9">
    <source>
        <dbReference type="Proteomes" id="UP000678393"/>
    </source>
</evidence>
<dbReference type="SUPFAM" id="SSF48425">
    <property type="entry name" value="Sec7 domain"/>
    <property type="match status" value="1"/>
</dbReference>
<organism evidence="8 9">
    <name type="scientific">Candidula unifasciata</name>
    <dbReference type="NCBI Taxonomy" id="100452"/>
    <lineage>
        <taxon>Eukaryota</taxon>
        <taxon>Metazoa</taxon>
        <taxon>Spiralia</taxon>
        <taxon>Lophotrochozoa</taxon>
        <taxon>Mollusca</taxon>
        <taxon>Gastropoda</taxon>
        <taxon>Heterobranchia</taxon>
        <taxon>Euthyneura</taxon>
        <taxon>Panpulmonata</taxon>
        <taxon>Eupulmonata</taxon>
        <taxon>Stylommatophora</taxon>
        <taxon>Helicina</taxon>
        <taxon>Helicoidea</taxon>
        <taxon>Geomitridae</taxon>
        <taxon>Candidula</taxon>
    </lineage>
</organism>
<dbReference type="PROSITE" id="PS50190">
    <property type="entry name" value="SEC7"/>
    <property type="match status" value="1"/>
</dbReference>
<sequence>YFCDEIDLSGLQVDVALRKFQCYFRMPGEAQKIERLMEAFSDRYCECNPDQVKNFKNADTIFLLAFAIIMLNTDLHNPSVKAERKMKLEEFLKNMRGIDDGEDIDRDLLTGIYERVKSQEFKNGVDQVTQVMKVEQTIIGKKPILSLPHRRLVCYCRLYEVHDPNKKEKIGLHQREVFLFNDLLLITKIFSKKKTGITYSFRSSLSLCGMQVYLFETSHYQCGIQLSNNIDGKPPVIFNARNDHDRQKFVDDLKESILETNGMEQLRIEEEMARHRTTHNTMDKRYASDDSHMLAYDLAKSSENPQNRLSAPECNLKKVPFCNSLTDLSSDPVMKRGSSGASLDSGMASGSIGSSSSDSHSILMFPAAPPQSRSTPPLGLGSSKRPPAPRTPIVLRPGLPDGTQV</sequence>
<evidence type="ECO:0000256" key="6">
    <source>
        <dbReference type="SAM" id="MobiDB-lite"/>
    </source>
</evidence>
<comment type="caution">
    <text evidence="8">The sequence shown here is derived from an EMBL/GenBank/DDBJ whole genome shotgun (WGS) entry which is preliminary data.</text>
</comment>
<keyword evidence="5" id="KW-0175">Coiled coil</keyword>
<dbReference type="EMBL" id="CAJHNH020002832">
    <property type="protein sequence ID" value="CAG5127875.1"/>
    <property type="molecule type" value="Genomic_DNA"/>
</dbReference>
<keyword evidence="4" id="KW-0597">Phosphoprotein</keyword>
<keyword evidence="9" id="KW-1185">Reference proteome</keyword>
<evidence type="ECO:0000256" key="1">
    <source>
        <dbReference type="ARBA" id="ARBA00004496"/>
    </source>
</evidence>
<dbReference type="SMART" id="SM00222">
    <property type="entry name" value="Sec7"/>
    <property type="match status" value="1"/>
</dbReference>
<dbReference type="GO" id="GO:0030036">
    <property type="term" value="P:actin cytoskeleton organization"/>
    <property type="evidence" value="ECO:0007669"/>
    <property type="project" value="TreeGrafter"/>
</dbReference>
<name>A0A8S3ZJD4_9EUPU</name>
<feature type="region of interest" description="Disordered" evidence="6">
    <location>
        <begin position="327"/>
        <end position="405"/>
    </location>
</feature>
<evidence type="ECO:0000259" key="7">
    <source>
        <dbReference type="PROSITE" id="PS50190"/>
    </source>
</evidence>
<dbReference type="InterPro" id="IPR023394">
    <property type="entry name" value="Sec7_C_sf"/>
</dbReference>
<comment type="subcellular location">
    <subcellularLocation>
        <location evidence="1">Cytoplasm</location>
    </subcellularLocation>
</comment>
<dbReference type="Gene3D" id="1.10.1000.11">
    <property type="entry name" value="Arf Nucleotide-binding Site Opener,domain 2"/>
    <property type="match status" value="1"/>
</dbReference>
<dbReference type="PANTHER" id="PTHR10663">
    <property type="entry name" value="GUANYL-NUCLEOTIDE EXCHANGE FACTOR"/>
    <property type="match status" value="1"/>
</dbReference>
<dbReference type="InterPro" id="IPR011993">
    <property type="entry name" value="PH-like_dom_sf"/>
</dbReference>
<dbReference type="InterPro" id="IPR001849">
    <property type="entry name" value="PH_domain"/>
</dbReference>
<feature type="compositionally biased region" description="Low complexity" evidence="6">
    <location>
        <begin position="345"/>
        <end position="361"/>
    </location>
</feature>
<reference evidence="8" key="1">
    <citation type="submission" date="2021-04" db="EMBL/GenBank/DDBJ databases">
        <authorList>
            <consortium name="Molecular Ecology Group"/>
        </authorList>
    </citation>
    <scope>NUCLEOTIDE SEQUENCE</scope>
</reference>
<dbReference type="Pfam" id="PF16453">
    <property type="entry name" value="IQ_SEC7_PH"/>
    <property type="match status" value="1"/>
</dbReference>
<dbReference type="GO" id="GO:0005085">
    <property type="term" value="F:guanyl-nucleotide exchange factor activity"/>
    <property type="evidence" value="ECO:0007669"/>
    <property type="project" value="InterPro"/>
</dbReference>
<dbReference type="SUPFAM" id="SSF50729">
    <property type="entry name" value="PH domain-like"/>
    <property type="match status" value="1"/>
</dbReference>
<dbReference type="InterPro" id="IPR000904">
    <property type="entry name" value="Sec7_dom"/>
</dbReference>
<dbReference type="InterPro" id="IPR035999">
    <property type="entry name" value="Sec7_dom_sf"/>
</dbReference>
<feature type="domain" description="SEC7" evidence="7">
    <location>
        <begin position="2"/>
        <end position="119"/>
    </location>
</feature>
<proteinExistence type="inferred from homology"/>
<accession>A0A8S3ZJD4</accession>
<gene>
    <name evidence="8" type="ORF">CUNI_LOCUS13433</name>
</gene>
<dbReference type="AlphaFoldDB" id="A0A8S3ZJD4"/>
<dbReference type="FunFam" id="1.10.1000.11:FF:000009">
    <property type="entry name" value="IQ motif and SEC7 domain-containing protein"/>
    <property type="match status" value="1"/>
</dbReference>
<feature type="non-terminal residue" evidence="8">
    <location>
        <position position="1"/>
    </location>
</feature>
<dbReference type="GO" id="GO:0005737">
    <property type="term" value="C:cytoplasm"/>
    <property type="evidence" value="ECO:0007669"/>
    <property type="project" value="UniProtKB-SubCell"/>
</dbReference>
<evidence type="ECO:0000256" key="3">
    <source>
        <dbReference type="ARBA" id="ARBA00022490"/>
    </source>
</evidence>
<comment type="similarity">
    <text evidence="2">Belongs to the BRAG family.</text>
</comment>
<evidence type="ECO:0000256" key="4">
    <source>
        <dbReference type="ARBA" id="ARBA00022553"/>
    </source>
</evidence>
<dbReference type="Pfam" id="PF01369">
    <property type="entry name" value="Sec7"/>
    <property type="match status" value="1"/>
</dbReference>
<dbReference type="CDD" id="cd00171">
    <property type="entry name" value="Sec7"/>
    <property type="match status" value="1"/>
</dbReference>
<dbReference type="Proteomes" id="UP000678393">
    <property type="component" value="Unassembled WGS sequence"/>
</dbReference>
<dbReference type="PANTHER" id="PTHR10663:SF342">
    <property type="entry name" value="FI21420P1"/>
    <property type="match status" value="1"/>
</dbReference>